<dbReference type="CDD" id="cd09124">
    <property type="entry name" value="PLDc_like_TrmB_middle"/>
    <property type="match status" value="1"/>
</dbReference>
<dbReference type="InterPro" id="IPR036388">
    <property type="entry name" value="WH-like_DNA-bd_sf"/>
</dbReference>
<dbReference type="Gene3D" id="1.10.10.10">
    <property type="entry name" value="Winged helix-like DNA-binding domain superfamily/Winged helix DNA-binding domain"/>
    <property type="match status" value="1"/>
</dbReference>
<organism evidence="2">
    <name type="scientific">marine sediment metagenome</name>
    <dbReference type="NCBI Taxonomy" id="412755"/>
    <lineage>
        <taxon>unclassified sequences</taxon>
        <taxon>metagenomes</taxon>
        <taxon>ecological metagenomes</taxon>
    </lineage>
</organism>
<dbReference type="SUPFAM" id="SSF46785">
    <property type="entry name" value="Winged helix' DNA-binding domain"/>
    <property type="match status" value="1"/>
</dbReference>
<name>A0A0F8ZHS6_9ZZZZ</name>
<evidence type="ECO:0000313" key="2">
    <source>
        <dbReference type="EMBL" id="KKK85595.1"/>
    </source>
</evidence>
<feature type="domain" description="Transcription regulator TrmB N-terminal" evidence="1">
    <location>
        <begin position="13"/>
        <end position="78"/>
    </location>
</feature>
<dbReference type="InterPro" id="IPR036390">
    <property type="entry name" value="WH_DNA-bd_sf"/>
</dbReference>
<sequence length="270" mass="30158">MVENKLIRNLMYTGLSEYEAKAYVALLGASPAGAYEVAKSSGIPTSKVYEVMARLEERGVAAQVERDGKSKYVPQPPEEFLRMRRHMMDTTLGELDTALQESSLSRETATIWNISDYDSLMEKAILMLDGAQSTLLLSLWALEAEELKPMLLSASKRGVKVATIHFGPAELKVGAVYVHPIQHTLFEEKGGRGLVIVADSKEALVGTVRGEVVADGAYSKNEGFVTMAEDYIRHDIYMMKVVSRFDPVLKQRFGPRYEKLRNVFTDEEIQ</sequence>
<reference evidence="2" key="1">
    <citation type="journal article" date="2015" name="Nature">
        <title>Complex archaea that bridge the gap between prokaryotes and eukaryotes.</title>
        <authorList>
            <person name="Spang A."/>
            <person name="Saw J.H."/>
            <person name="Jorgensen S.L."/>
            <person name="Zaremba-Niedzwiedzka K."/>
            <person name="Martijn J."/>
            <person name="Lind A.E."/>
            <person name="van Eijk R."/>
            <person name="Schleper C."/>
            <person name="Guy L."/>
            <person name="Ettema T.J."/>
        </authorList>
    </citation>
    <scope>NUCLEOTIDE SEQUENCE</scope>
</reference>
<accession>A0A0F8ZHS6</accession>
<dbReference type="PANTHER" id="PTHR34293:SF1">
    <property type="entry name" value="HTH-TYPE TRANSCRIPTIONAL REGULATOR TRMBL2"/>
    <property type="match status" value="1"/>
</dbReference>
<dbReference type="EMBL" id="LAZR01051236">
    <property type="protein sequence ID" value="KKK85595.1"/>
    <property type="molecule type" value="Genomic_DNA"/>
</dbReference>
<evidence type="ECO:0000259" key="1">
    <source>
        <dbReference type="Pfam" id="PF01978"/>
    </source>
</evidence>
<comment type="caution">
    <text evidence="2">The sequence shown here is derived from an EMBL/GenBank/DDBJ whole genome shotgun (WGS) entry which is preliminary data.</text>
</comment>
<dbReference type="InterPro" id="IPR051797">
    <property type="entry name" value="TrmB-like"/>
</dbReference>
<protein>
    <recommendedName>
        <fullName evidence="1">Transcription regulator TrmB N-terminal domain-containing protein</fullName>
    </recommendedName>
</protein>
<dbReference type="InterPro" id="IPR002831">
    <property type="entry name" value="Tscrpt_reg_TrmB_N"/>
</dbReference>
<dbReference type="Pfam" id="PF01978">
    <property type="entry name" value="TrmB"/>
    <property type="match status" value="1"/>
</dbReference>
<dbReference type="PANTHER" id="PTHR34293">
    <property type="entry name" value="HTH-TYPE TRANSCRIPTIONAL REGULATOR TRMBL2"/>
    <property type="match status" value="1"/>
</dbReference>
<gene>
    <name evidence="2" type="ORF">LCGC14_2771710</name>
</gene>
<proteinExistence type="predicted"/>
<dbReference type="AlphaFoldDB" id="A0A0F8ZHS6"/>